<reference evidence="1" key="1">
    <citation type="submission" date="2023-07" db="EMBL/GenBank/DDBJ databases">
        <title>Genomic Encyclopedia of Type Strains, Phase IV (KMG-IV): sequencing the most valuable type-strain genomes for metagenomic binning, comparative biology and taxonomic classification.</title>
        <authorList>
            <person name="Goeker M."/>
        </authorList>
    </citation>
    <scope>NUCLEOTIDE SEQUENCE</scope>
    <source>
        <strain evidence="1">DSM 26174</strain>
    </source>
</reference>
<dbReference type="RefSeq" id="WP_309941350.1">
    <property type="nucleotide sequence ID" value="NZ_AP025305.1"/>
</dbReference>
<dbReference type="AlphaFoldDB" id="A0AAE4BTQ8"/>
<gene>
    <name evidence="1" type="ORF">HNQ88_004032</name>
</gene>
<proteinExistence type="predicted"/>
<dbReference type="EMBL" id="JAVDQD010000006">
    <property type="protein sequence ID" value="MDR6240956.1"/>
    <property type="molecule type" value="Genomic_DNA"/>
</dbReference>
<sequence length="153" mass="17923">MIGKKTINITEGWKEKWNHFVDLEPDNNLPIDDIWFHFDEDILFYTHDEYFIDLGFYGGDYSVNRCGFFALYVGKGDFGQGVLYEYFISRSSEEIKIKIELYMNLISSNKIEGLEGLKYGDDIDIHDYIFSSVEDLKVPRENVDFEKISQANV</sequence>
<dbReference type="Proteomes" id="UP001185092">
    <property type="component" value="Unassembled WGS sequence"/>
</dbReference>
<accession>A0AAE4BTQ8</accession>
<evidence type="ECO:0000313" key="2">
    <source>
        <dbReference type="Proteomes" id="UP001185092"/>
    </source>
</evidence>
<evidence type="ECO:0000313" key="1">
    <source>
        <dbReference type="EMBL" id="MDR6240956.1"/>
    </source>
</evidence>
<protein>
    <submittedName>
        <fullName evidence="1">Uncharacterized protein</fullName>
    </submittedName>
</protein>
<organism evidence="1 2">
    <name type="scientific">Aureibacter tunicatorum</name>
    <dbReference type="NCBI Taxonomy" id="866807"/>
    <lineage>
        <taxon>Bacteria</taxon>
        <taxon>Pseudomonadati</taxon>
        <taxon>Bacteroidota</taxon>
        <taxon>Cytophagia</taxon>
        <taxon>Cytophagales</taxon>
        <taxon>Persicobacteraceae</taxon>
        <taxon>Aureibacter</taxon>
    </lineage>
</organism>
<name>A0AAE4BTQ8_9BACT</name>
<keyword evidence="2" id="KW-1185">Reference proteome</keyword>
<comment type="caution">
    <text evidence="1">The sequence shown here is derived from an EMBL/GenBank/DDBJ whole genome shotgun (WGS) entry which is preliminary data.</text>
</comment>